<dbReference type="Gene3D" id="3.40.50.300">
    <property type="entry name" value="P-loop containing nucleotide triphosphate hydrolases"/>
    <property type="match status" value="2"/>
</dbReference>
<evidence type="ECO:0000259" key="2">
    <source>
        <dbReference type="Pfam" id="PF02463"/>
    </source>
</evidence>
<organism evidence="3">
    <name type="scientific">mine drainage metagenome</name>
    <dbReference type="NCBI Taxonomy" id="410659"/>
    <lineage>
        <taxon>unclassified sequences</taxon>
        <taxon>metagenomes</taxon>
        <taxon>ecological metagenomes</taxon>
    </lineage>
</organism>
<dbReference type="GO" id="GO:0006302">
    <property type="term" value="P:double-strand break repair"/>
    <property type="evidence" value="ECO:0007669"/>
    <property type="project" value="TreeGrafter"/>
</dbReference>
<gene>
    <name evidence="3" type="primary">recF_2</name>
    <name evidence="3" type="ORF">GALL_62190</name>
</gene>
<dbReference type="Pfam" id="PF02463">
    <property type="entry name" value="SMC_N"/>
    <property type="match status" value="1"/>
</dbReference>
<reference evidence="3" key="1">
    <citation type="submission" date="2016-10" db="EMBL/GenBank/DDBJ databases">
        <title>Sequence of Gallionella enrichment culture.</title>
        <authorList>
            <person name="Poehlein A."/>
            <person name="Muehling M."/>
            <person name="Daniel R."/>
        </authorList>
    </citation>
    <scope>NUCLEOTIDE SEQUENCE</scope>
</reference>
<feature type="coiled-coil region" evidence="1">
    <location>
        <begin position="464"/>
        <end position="494"/>
    </location>
</feature>
<name>A0A1J5T8G3_9ZZZZ</name>
<dbReference type="InterPro" id="IPR027417">
    <property type="entry name" value="P-loop_NTPase"/>
</dbReference>
<dbReference type="EMBL" id="MLJW01000017">
    <property type="protein sequence ID" value="OIR12520.1"/>
    <property type="molecule type" value="Genomic_DNA"/>
</dbReference>
<dbReference type="InterPro" id="IPR003395">
    <property type="entry name" value="RecF/RecN/SMC_N"/>
</dbReference>
<accession>A0A1J5T8G3</accession>
<dbReference type="PANTHER" id="PTHR32182:SF0">
    <property type="entry name" value="DNA REPLICATION AND REPAIR PROTEIN RECF"/>
    <property type="match status" value="1"/>
</dbReference>
<dbReference type="PANTHER" id="PTHR32182">
    <property type="entry name" value="DNA REPLICATION AND REPAIR PROTEIN RECF"/>
    <property type="match status" value="1"/>
</dbReference>
<dbReference type="AlphaFoldDB" id="A0A1J5T8G3"/>
<proteinExistence type="predicted"/>
<dbReference type="SUPFAM" id="SSF52540">
    <property type="entry name" value="P-loop containing nucleoside triphosphate hydrolases"/>
    <property type="match status" value="1"/>
</dbReference>
<evidence type="ECO:0000256" key="1">
    <source>
        <dbReference type="SAM" id="Coils"/>
    </source>
</evidence>
<sequence>MILAEYRRFLQTLANAHSQELRKVANLVLQHFDDLLPLTTAQGQRVRKLVELSQANWETINADIQPMLVQAAASVNPICQLKSLHVGPFRGFSKPEDFDLASSLVLIYGPNGTGKSSFCEALEYGLLGSVAEAESKRFREQTDYLKNAHTNTVTVPIIRGTDSQGQEVVVQANEAAYRFCFVEKNRIDSFSRIAAQTPAKQTELISTLFGLDSFSEFVRNFSAEIDVRYIDLIGAKAKALALKRQSLVGFEQQRKSNIEELQKLDAEEILLASQYRVGATFAQVVMELRGDGENVGQIRSIESELQQPLATKSQLSSASLHALQQSIRSNLESISAKQQVLTTAGQQVSFKQLYEAVSQVQLSSPEYCPACKTSLQQVAVNPYTHASDELKKLQHLAQLQQELQQLNNIINQSLNSLSQDVAACTARFALNNELSKYVVSSGLTATVDWWNSLHQTLSDGFTPLQHLETQVRQLEETDQAIEQATQQRTIKQQQLTKLREFDTKITQFQTRRTTANTVITSANQTLANFETENAQLITDAAAEIVVVIKNNVIANAYTSFVAKLNDYKNNLPSQLVADLGDRVVELYNSFNRNDLPSEKLASVRLPLSQNQRLQISFQTDATRFFDALHVLSEGHIRCIGLAILLAKNIKENCPVLIFDDPVNAIDDDHRESIRRTLFDDVFFVSKQIILTCHGEEFFKDIQNLLPTVRASQSKSFTFLPRLDESHIRVDFNCAPRNYIISARNHLNNGEIRDALSKARQALESLTKGKLWPYVNRHGDGNLSLKFRSVTASIELRNLTEQLKSKIARTDFGDVNKGAVFTLIDTLLGTNGDSREWRYLNKGTHEEADRSEFDRQSVQQIVTTLEQLDAAIS</sequence>
<feature type="domain" description="RecF/RecN/SMC N-terminal" evidence="2">
    <location>
        <begin position="81"/>
        <end position="709"/>
    </location>
</feature>
<dbReference type="GO" id="GO:0000731">
    <property type="term" value="P:DNA synthesis involved in DNA repair"/>
    <property type="evidence" value="ECO:0007669"/>
    <property type="project" value="TreeGrafter"/>
</dbReference>
<keyword evidence="1" id="KW-0175">Coiled coil</keyword>
<evidence type="ECO:0000313" key="3">
    <source>
        <dbReference type="EMBL" id="OIR12520.1"/>
    </source>
</evidence>
<comment type="caution">
    <text evidence="3">The sequence shown here is derived from an EMBL/GenBank/DDBJ whole genome shotgun (WGS) entry which is preliminary data.</text>
</comment>
<protein>
    <submittedName>
        <fullName evidence="3">DNA replication and repair protein RecF</fullName>
    </submittedName>
</protein>